<feature type="transmembrane region" description="Helical" evidence="5">
    <location>
        <begin position="101"/>
        <end position="125"/>
    </location>
</feature>
<gene>
    <name evidence="6" type="ORF">RDV89_03230</name>
</gene>
<evidence type="ECO:0000256" key="5">
    <source>
        <dbReference type="SAM" id="Phobius"/>
    </source>
</evidence>
<evidence type="ECO:0000256" key="2">
    <source>
        <dbReference type="ARBA" id="ARBA00022692"/>
    </source>
</evidence>
<evidence type="ECO:0000313" key="7">
    <source>
        <dbReference type="Proteomes" id="UP001268542"/>
    </source>
</evidence>
<proteinExistence type="predicted"/>
<accession>A0ABU3PS91</accession>
<evidence type="ECO:0000256" key="4">
    <source>
        <dbReference type="ARBA" id="ARBA00023136"/>
    </source>
</evidence>
<dbReference type="Pfam" id="PF04172">
    <property type="entry name" value="LrgB"/>
    <property type="match status" value="1"/>
</dbReference>
<dbReference type="PANTHER" id="PTHR30249">
    <property type="entry name" value="PUTATIVE SEROTONIN TRANSPORTER"/>
    <property type="match status" value="1"/>
</dbReference>
<keyword evidence="4 5" id="KW-0472">Membrane</keyword>
<keyword evidence="7" id="KW-1185">Reference proteome</keyword>
<keyword evidence="3 5" id="KW-1133">Transmembrane helix</keyword>
<evidence type="ECO:0000256" key="3">
    <source>
        <dbReference type="ARBA" id="ARBA00022989"/>
    </source>
</evidence>
<comment type="caution">
    <text evidence="6">The sequence shown here is derived from an EMBL/GenBank/DDBJ whole genome shotgun (WGS) entry which is preliminary data.</text>
</comment>
<evidence type="ECO:0000313" key="6">
    <source>
        <dbReference type="EMBL" id="MDT9592061.1"/>
    </source>
</evidence>
<feature type="transmembrane region" description="Helical" evidence="5">
    <location>
        <begin position="213"/>
        <end position="241"/>
    </location>
</feature>
<feature type="transmembrane region" description="Helical" evidence="5">
    <location>
        <begin position="155"/>
        <end position="178"/>
    </location>
</feature>
<dbReference type="Proteomes" id="UP001268542">
    <property type="component" value="Unassembled WGS sequence"/>
</dbReference>
<keyword evidence="2 5" id="KW-0812">Transmembrane</keyword>
<sequence>MTWQPGEALEWVRTSPLLGVLLTLGAYRVGLWLHARSGRHPVTQPVLVAVVLVSTVLLATGTAYADYARGGDLVAFALAPATVALAVPLHRQAHHLRRLLVPLLVAIPLGAVLSIGVGYGVVVALGGDETLARTMAPKAATTPVSIALSADVGGIVALTAVLTIGVGIVSAVLGPWLLTLARVRHPHARGVAMGAVSHGIGTSRSLADDPEEGAFAGLAMGLTALATAVLLPVFLHVVALIGS</sequence>
<feature type="transmembrane region" description="Helical" evidence="5">
    <location>
        <begin position="15"/>
        <end position="34"/>
    </location>
</feature>
<name>A0ABU3PS91_9ACTN</name>
<comment type="subcellular location">
    <subcellularLocation>
        <location evidence="1">Membrane</location>
        <topology evidence="1">Multi-pass membrane protein</topology>
    </subcellularLocation>
</comment>
<feature type="transmembrane region" description="Helical" evidence="5">
    <location>
        <begin position="46"/>
        <end position="67"/>
    </location>
</feature>
<dbReference type="InterPro" id="IPR007300">
    <property type="entry name" value="CidB/LrgB"/>
</dbReference>
<dbReference type="EMBL" id="JAVYII010000001">
    <property type="protein sequence ID" value="MDT9592061.1"/>
    <property type="molecule type" value="Genomic_DNA"/>
</dbReference>
<evidence type="ECO:0000256" key="1">
    <source>
        <dbReference type="ARBA" id="ARBA00004141"/>
    </source>
</evidence>
<organism evidence="6 7">
    <name type="scientific">Nocardioides imazamoxiresistens</name>
    <dbReference type="NCBI Taxonomy" id="3231893"/>
    <lineage>
        <taxon>Bacteria</taxon>
        <taxon>Bacillati</taxon>
        <taxon>Actinomycetota</taxon>
        <taxon>Actinomycetes</taxon>
        <taxon>Propionibacteriales</taxon>
        <taxon>Nocardioidaceae</taxon>
        <taxon>Nocardioides</taxon>
    </lineage>
</organism>
<dbReference type="PANTHER" id="PTHR30249:SF0">
    <property type="entry name" value="PLASTIDAL GLYCOLATE_GLYCERATE TRANSLOCATOR 1, CHLOROPLASTIC"/>
    <property type="match status" value="1"/>
</dbReference>
<protein>
    <submittedName>
        <fullName evidence="6">LrgB family protein</fullName>
    </submittedName>
</protein>
<reference evidence="6 7" key="1">
    <citation type="submission" date="2023-08" db="EMBL/GenBank/DDBJ databases">
        <title>Nocardioides seae sp. nov., a bacterium isolated from a soil.</title>
        <authorList>
            <person name="Wang X."/>
        </authorList>
    </citation>
    <scope>NUCLEOTIDE SEQUENCE [LARGE SCALE GENOMIC DNA]</scope>
    <source>
        <strain evidence="6 7">YZH12</strain>
    </source>
</reference>
<feature type="transmembrane region" description="Helical" evidence="5">
    <location>
        <begin position="73"/>
        <end position="89"/>
    </location>
</feature>
<dbReference type="RefSeq" id="WP_315731244.1">
    <property type="nucleotide sequence ID" value="NZ_JAVYII010000001.1"/>
</dbReference>